<dbReference type="Pfam" id="PF11578">
    <property type="entry name" value="DUF3237"/>
    <property type="match status" value="1"/>
</dbReference>
<name>A0ABX7IJK7_9GAMM</name>
<dbReference type="Proteomes" id="UP000644167">
    <property type="component" value="Chromosome"/>
</dbReference>
<dbReference type="Gene3D" id="2.40.160.20">
    <property type="match status" value="1"/>
</dbReference>
<organism evidence="1 2">
    <name type="scientific">Marinomonas foliarum</name>
    <dbReference type="NCBI Taxonomy" id="491950"/>
    <lineage>
        <taxon>Bacteria</taxon>
        <taxon>Pseudomonadati</taxon>
        <taxon>Pseudomonadota</taxon>
        <taxon>Gammaproteobacteria</taxon>
        <taxon>Oceanospirillales</taxon>
        <taxon>Oceanospirillaceae</taxon>
        <taxon>Marinomonas</taxon>
    </lineage>
</organism>
<evidence type="ECO:0000313" key="2">
    <source>
        <dbReference type="Proteomes" id="UP000644167"/>
    </source>
</evidence>
<evidence type="ECO:0000313" key="1">
    <source>
        <dbReference type="EMBL" id="QRV22515.1"/>
    </source>
</evidence>
<proteinExistence type="predicted"/>
<dbReference type="EMBL" id="CP070273">
    <property type="protein sequence ID" value="QRV22515.1"/>
    <property type="molecule type" value="Genomic_DNA"/>
</dbReference>
<gene>
    <name evidence="1" type="ORF">JSY38_10500</name>
</gene>
<protein>
    <submittedName>
        <fullName evidence="1">DUF3237 family protein</fullName>
    </submittedName>
</protein>
<reference evidence="1 2" key="1">
    <citation type="submission" date="2021-02" db="EMBL/GenBank/DDBJ databases">
        <title>The genome of Marinomonas foliarum JZW.</title>
        <authorList>
            <person name="Sun M."/>
        </authorList>
    </citation>
    <scope>NUCLEOTIDE SEQUENCE [LARGE SCALE GENOMIC DNA]</scope>
    <source>
        <strain evidence="1 2">JZW</strain>
    </source>
</reference>
<accession>A0ABX7IJK7</accession>
<sequence length="48" mass="5723">MDPKDVYFRSVPKFETSSERFQWITERVFIGVGIRKPTLVELQIFEVC</sequence>
<keyword evidence="2" id="KW-1185">Reference proteome</keyword>